<name>A0A0S4LBM4_9BACT</name>
<feature type="transmembrane region" description="Helical" evidence="5">
    <location>
        <begin position="339"/>
        <end position="356"/>
    </location>
</feature>
<feature type="transmembrane region" description="Helical" evidence="5">
    <location>
        <begin position="127"/>
        <end position="149"/>
    </location>
</feature>
<feature type="transmembrane region" description="Helical" evidence="5">
    <location>
        <begin position="368"/>
        <end position="391"/>
    </location>
</feature>
<evidence type="ECO:0000256" key="3">
    <source>
        <dbReference type="ARBA" id="ARBA00022989"/>
    </source>
</evidence>
<dbReference type="RefSeq" id="WP_090744755.1">
    <property type="nucleotide sequence ID" value="NZ_CZQA01000001.1"/>
</dbReference>
<evidence type="ECO:0000313" key="7">
    <source>
        <dbReference type="EMBL" id="CUS33302.1"/>
    </source>
</evidence>
<comment type="subcellular location">
    <subcellularLocation>
        <location evidence="1">Membrane</location>
        <topology evidence="1">Multi-pass membrane protein</topology>
    </subcellularLocation>
</comment>
<gene>
    <name evidence="7" type="ORF">COMA1_11084</name>
</gene>
<sequence length="586" mass="63757">MEKTLHPRSEKPPNGIPGLKYWRYDLLAGLQVSLLALPLSLGIALASGAPPVAAMISAIIAGFAFPLLGGTYITIGGPAVGLAPASLAGIFILGQGNVDAGYPLFLVAVCLSGAIQVLLSRFDIGRLAMYFPSSVLQGMLMAIGILIIIQQTPALLGHSGFSYTRDISEALHRLPEQISDLNVHVSSIGVIGLIILFLLNSSLFNKYPWVRTQSPLLVVLWGVVAGSAMQIPNENLISVPNEILTQGVQFPQFAAVWARPELWFALFTTVIILTLINATESLATIRAIDKIDPFKRRSNPNATLCTVGVSTMLSGLAGGLMIIPGGIKSTANVFAGGRTLWANAYYAGFMAMFLWIGPELINRIPVTVLAALLIFIGWRLCAPIVFFRLWAIGREQILIAGACVIGTIVTSNLLLGVLLGVAAKIMLLCRDVLVGLTLDRRFRAVQNESLPSALMGSIKELFRDPVIRIGDGRAGPESTLVVTESGGHMKHPYKIYLSSVSCMNVMKLEERLELLLTQTQAQHTFLLIFRGYVVDHTAMEYVHYFRERCRQTGHRCIILGNERFVAHSKHALAYRVTQMHDSMAYV</sequence>
<dbReference type="Proteomes" id="UP000199032">
    <property type="component" value="Unassembled WGS sequence"/>
</dbReference>
<keyword evidence="8" id="KW-1185">Reference proteome</keyword>
<dbReference type="GO" id="GO:0055085">
    <property type="term" value="P:transmembrane transport"/>
    <property type="evidence" value="ECO:0007669"/>
    <property type="project" value="InterPro"/>
</dbReference>
<keyword evidence="2 5" id="KW-0812">Transmembrane</keyword>
<reference evidence="7 8" key="1">
    <citation type="submission" date="2015-10" db="EMBL/GenBank/DDBJ databases">
        <authorList>
            <person name="Gilbert D.G."/>
        </authorList>
    </citation>
    <scope>NUCLEOTIDE SEQUENCE [LARGE SCALE GENOMIC DNA]</scope>
    <source>
        <strain evidence="7">COMA1</strain>
    </source>
</reference>
<keyword evidence="3 5" id="KW-1133">Transmembrane helix</keyword>
<feature type="transmembrane region" description="Helical" evidence="5">
    <location>
        <begin position="21"/>
        <end position="46"/>
    </location>
</feature>
<dbReference type="AlphaFoldDB" id="A0A0S4LBM4"/>
<feature type="transmembrane region" description="Helical" evidence="5">
    <location>
        <begin position="304"/>
        <end position="327"/>
    </location>
</feature>
<evidence type="ECO:0000259" key="6">
    <source>
        <dbReference type="Pfam" id="PF00916"/>
    </source>
</evidence>
<feature type="transmembrane region" description="Helical" evidence="5">
    <location>
        <begin position="397"/>
        <end position="421"/>
    </location>
</feature>
<organism evidence="7 8">
    <name type="scientific">Candidatus Nitrospira nitrosa</name>
    <dbReference type="NCBI Taxonomy" id="1742972"/>
    <lineage>
        <taxon>Bacteria</taxon>
        <taxon>Pseudomonadati</taxon>
        <taxon>Nitrospirota</taxon>
        <taxon>Nitrospiria</taxon>
        <taxon>Nitrospirales</taxon>
        <taxon>Nitrospiraceae</taxon>
        <taxon>Nitrospira</taxon>
    </lineage>
</organism>
<evidence type="ECO:0000256" key="4">
    <source>
        <dbReference type="ARBA" id="ARBA00023136"/>
    </source>
</evidence>
<dbReference type="GO" id="GO:0016020">
    <property type="term" value="C:membrane"/>
    <property type="evidence" value="ECO:0007669"/>
    <property type="project" value="UniProtKB-SubCell"/>
</dbReference>
<feature type="transmembrane region" description="Helical" evidence="5">
    <location>
        <begin position="262"/>
        <end position="283"/>
    </location>
</feature>
<dbReference type="STRING" id="1742972.COMA1_11084"/>
<keyword evidence="4 5" id="KW-0472">Membrane</keyword>
<protein>
    <submittedName>
        <fullName evidence="7">Sulfate permease and related transporters (MFS superfamily)</fullName>
    </submittedName>
</protein>
<feature type="transmembrane region" description="Helical" evidence="5">
    <location>
        <begin position="52"/>
        <end position="68"/>
    </location>
</feature>
<evidence type="ECO:0000256" key="2">
    <source>
        <dbReference type="ARBA" id="ARBA00022692"/>
    </source>
</evidence>
<feature type="domain" description="SLC26A/SulP transporter" evidence="6">
    <location>
        <begin position="24"/>
        <end position="399"/>
    </location>
</feature>
<evidence type="ECO:0000313" key="8">
    <source>
        <dbReference type="Proteomes" id="UP000199032"/>
    </source>
</evidence>
<dbReference type="InterPro" id="IPR001902">
    <property type="entry name" value="SLC26A/SulP_fam"/>
</dbReference>
<dbReference type="InterPro" id="IPR011547">
    <property type="entry name" value="SLC26A/SulP_dom"/>
</dbReference>
<dbReference type="PANTHER" id="PTHR11814">
    <property type="entry name" value="SULFATE TRANSPORTER"/>
    <property type="match status" value="1"/>
</dbReference>
<feature type="transmembrane region" description="Helical" evidence="5">
    <location>
        <begin position="183"/>
        <end position="204"/>
    </location>
</feature>
<dbReference type="OrthoDB" id="9769739at2"/>
<dbReference type="Pfam" id="PF00916">
    <property type="entry name" value="Sulfate_transp"/>
    <property type="match status" value="1"/>
</dbReference>
<evidence type="ECO:0000256" key="5">
    <source>
        <dbReference type="SAM" id="Phobius"/>
    </source>
</evidence>
<feature type="transmembrane region" description="Helical" evidence="5">
    <location>
        <begin position="100"/>
        <end position="120"/>
    </location>
</feature>
<proteinExistence type="predicted"/>
<dbReference type="EMBL" id="CZQA01000001">
    <property type="protein sequence ID" value="CUS33302.1"/>
    <property type="molecule type" value="Genomic_DNA"/>
</dbReference>
<evidence type="ECO:0000256" key="1">
    <source>
        <dbReference type="ARBA" id="ARBA00004141"/>
    </source>
</evidence>
<accession>A0A0S4LBM4</accession>